<dbReference type="EC" id="1.14.99.56" evidence="1"/>
<dbReference type="Pfam" id="PF03443">
    <property type="entry name" value="AA9"/>
    <property type="match status" value="1"/>
</dbReference>
<sequence length="115" mass="13135">MAVVFLEESMITCRFYFGYVSHCCCPVGSYLLRIEQFWRNLDKDWEQWFINCAQVNIVGSGGGSLEGYPFAKFPGSYDKNDPGNLNRTEFFSRWPVGYSNLLNWVAPGPPVWTGS</sequence>
<keyword evidence="1" id="KW-1015">Disulfide bond</keyword>
<keyword evidence="4" id="KW-1185">Reference proteome</keyword>
<dbReference type="GO" id="GO:0005576">
    <property type="term" value="C:extracellular region"/>
    <property type="evidence" value="ECO:0007669"/>
    <property type="project" value="UniProtKB-SubCell"/>
</dbReference>
<comment type="domain">
    <text evidence="1">Has a modular structure: an endo-beta-1,4-glucanase catalytic module at the N-terminus, a linker rich in serines and threonines, and a C-terminal carbohydrate-binding module (CBM).</text>
</comment>
<reference evidence="3" key="1">
    <citation type="journal article" date="2020" name="Stud. Mycol.">
        <title>101 Dothideomycetes genomes: a test case for predicting lifestyles and emergence of pathogens.</title>
        <authorList>
            <person name="Haridas S."/>
            <person name="Albert R."/>
            <person name="Binder M."/>
            <person name="Bloem J."/>
            <person name="Labutti K."/>
            <person name="Salamov A."/>
            <person name="Andreopoulos B."/>
            <person name="Baker S."/>
            <person name="Barry K."/>
            <person name="Bills G."/>
            <person name="Bluhm B."/>
            <person name="Cannon C."/>
            <person name="Castanera R."/>
            <person name="Culley D."/>
            <person name="Daum C."/>
            <person name="Ezra D."/>
            <person name="Gonzalez J."/>
            <person name="Henrissat B."/>
            <person name="Kuo A."/>
            <person name="Liang C."/>
            <person name="Lipzen A."/>
            <person name="Lutzoni F."/>
            <person name="Magnuson J."/>
            <person name="Mondo S."/>
            <person name="Nolan M."/>
            <person name="Ohm R."/>
            <person name="Pangilinan J."/>
            <person name="Park H.-J."/>
            <person name="Ramirez L."/>
            <person name="Alfaro M."/>
            <person name="Sun H."/>
            <person name="Tritt A."/>
            <person name="Yoshinaga Y."/>
            <person name="Zwiers L.-H."/>
            <person name="Turgeon B."/>
            <person name="Goodwin S."/>
            <person name="Spatafora J."/>
            <person name="Crous P."/>
            <person name="Grigoriev I."/>
        </authorList>
    </citation>
    <scope>NUCLEOTIDE SEQUENCE</scope>
    <source>
        <strain evidence="3">CBS 675.92</strain>
    </source>
</reference>
<dbReference type="OrthoDB" id="6038816at2759"/>
<comment type="catalytic activity">
    <reaction evidence="1">
        <text>[(1-&gt;4)-beta-D-glucosyl]n+m + reduced acceptor + O2 = 4-dehydro-beta-D-glucosyl-[(1-&gt;4)-beta-D-glucosyl]n-1 + [(1-&gt;4)-beta-D-glucosyl]m + acceptor + H2O.</text>
        <dbReference type="EC" id="1.14.99.56"/>
    </reaction>
</comment>
<evidence type="ECO:0000313" key="3">
    <source>
        <dbReference type="EMBL" id="KAF1949124.1"/>
    </source>
</evidence>
<dbReference type="Proteomes" id="UP000800035">
    <property type="component" value="Unassembled WGS sequence"/>
</dbReference>
<gene>
    <name evidence="3" type="ORF">CC80DRAFT_279525</name>
</gene>
<evidence type="ECO:0000256" key="1">
    <source>
        <dbReference type="RuleBase" id="RU368122"/>
    </source>
</evidence>
<protein>
    <recommendedName>
        <fullName evidence="1">AA9 family lytic polysaccharide monooxygenase</fullName>
        <ecNumber evidence="1">1.14.99.56</ecNumber>
    </recommendedName>
    <alternativeName>
        <fullName evidence="1">Endo-beta-1,4-glucanase</fullName>
    </alternativeName>
    <alternativeName>
        <fullName evidence="1">Glycosyl hydrolase 61 family protein</fullName>
    </alternativeName>
</protein>
<dbReference type="InterPro" id="IPR005103">
    <property type="entry name" value="AA9_LPMO"/>
</dbReference>
<keyword evidence="1" id="KW-0964">Secreted</keyword>
<dbReference type="EMBL" id="ML977041">
    <property type="protein sequence ID" value="KAF1949124.1"/>
    <property type="molecule type" value="Genomic_DNA"/>
</dbReference>
<evidence type="ECO:0000259" key="2">
    <source>
        <dbReference type="Pfam" id="PF03443"/>
    </source>
</evidence>
<keyword evidence="1" id="KW-0624">Polysaccharide degradation</keyword>
<dbReference type="GO" id="GO:0030248">
    <property type="term" value="F:cellulose binding"/>
    <property type="evidence" value="ECO:0007669"/>
    <property type="project" value="UniProtKB-UniRule"/>
</dbReference>
<accession>A0A6A5TAE8</accession>
<name>A0A6A5TAE8_9PLEO</name>
<feature type="domain" description="Auxiliary Activity family 9 catalytic" evidence="2">
    <location>
        <begin position="26"/>
        <end position="85"/>
    </location>
</feature>
<dbReference type="GO" id="GO:0030245">
    <property type="term" value="P:cellulose catabolic process"/>
    <property type="evidence" value="ECO:0007669"/>
    <property type="project" value="UniProtKB-UniRule"/>
</dbReference>
<organism evidence="3 4">
    <name type="scientific">Byssothecium circinans</name>
    <dbReference type="NCBI Taxonomy" id="147558"/>
    <lineage>
        <taxon>Eukaryota</taxon>
        <taxon>Fungi</taxon>
        <taxon>Dikarya</taxon>
        <taxon>Ascomycota</taxon>
        <taxon>Pezizomycotina</taxon>
        <taxon>Dothideomycetes</taxon>
        <taxon>Pleosporomycetidae</taxon>
        <taxon>Pleosporales</taxon>
        <taxon>Massarineae</taxon>
        <taxon>Massarinaceae</taxon>
        <taxon>Byssothecium</taxon>
    </lineage>
</organism>
<dbReference type="GO" id="GO:0008810">
    <property type="term" value="F:cellulase activity"/>
    <property type="evidence" value="ECO:0007669"/>
    <property type="project" value="UniProtKB-UniRule"/>
</dbReference>
<dbReference type="AlphaFoldDB" id="A0A6A5TAE8"/>
<keyword evidence="1" id="KW-0119">Carbohydrate metabolism</keyword>
<dbReference type="Gene3D" id="2.70.50.70">
    <property type="match status" value="1"/>
</dbReference>
<evidence type="ECO:0000313" key="4">
    <source>
        <dbReference type="Proteomes" id="UP000800035"/>
    </source>
</evidence>
<proteinExistence type="predicted"/>
<comment type="function">
    <text evidence="1">Lytic polysaccharide monooxygenase (LMPO) that depolymerizes crystalline and amorphous polysaccharides via the oxidation of scissile alpha- or beta-(1-4)-glycosidic bonds, yielding C1 and/or C4 oxidation products. Catalysis by LPMOs requires the reduction of the active-site copper from Cu(II) to Cu(I) by a reducing agent and H(2)O(2) or O(2) as a cosubstrate.</text>
</comment>
<keyword evidence="1" id="KW-0136">Cellulose degradation</keyword>
<comment type="subcellular location">
    <subcellularLocation>
        <location evidence="1">Secreted</location>
    </subcellularLocation>
</comment>